<dbReference type="EMBL" id="JAEACU010000008">
    <property type="protein sequence ID" value="KAH7519175.1"/>
    <property type="molecule type" value="Genomic_DNA"/>
</dbReference>
<comment type="caution">
    <text evidence="1">The sequence shown here is derived from an EMBL/GenBank/DDBJ whole genome shotgun (WGS) entry which is preliminary data.</text>
</comment>
<dbReference type="Proteomes" id="UP000813462">
    <property type="component" value="Unassembled WGS sequence"/>
</dbReference>
<protein>
    <submittedName>
        <fullName evidence="1">Uncharacterized protein</fullName>
    </submittedName>
</protein>
<evidence type="ECO:0000313" key="2">
    <source>
        <dbReference type="Proteomes" id="UP000813462"/>
    </source>
</evidence>
<reference evidence="1" key="1">
    <citation type="journal article" date="2021" name="Front. Plant Sci.">
        <title>Chromosome-Scale Genome Assembly for Chinese Sour Jujube and Insights Into Its Genome Evolution and Domestication Signature.</title>
        <authorList>
            <person name="Shen L.-Y."/>
            <person name="Luo H."/>
            <person name="Wang X.-L."/>
            <person name="Wang X.-M."/>
            <person name="Qiu X.-J."/>
            <person name="Liu H."/>
            <person name="Zhou S.-S."/>
            <person name="Jia K.-H."/>
            <person name="Nie S."/>
            <person name="Bao Y.-T."/>
            <person name="Zhang R.-G."/>
            <person name="Yun Q.-Z."/>
            <person name="Chai Y.-H."/>
            <person name="Lu J.-Y."/>
            <person name="Li Y."/>
            <person name="Zhao S.-W."/>
            <person name="Mao J.-F."/>
            <person name="Jia S.-G."/>
            <person name="Mao Y.-M."/>
        </authorList>
    </citation>
    <scope>NUCLEOTIDE SEQUENCE</scope>
    <source>
        <strain evidence="1">AT0</strain>
        <tissue evidence="1">Leaf</tissue>
    </source>
</reference>
<dbReference type="AlphaFoldDB" id="A0A978UW09"/>
<accession>A0A978UW09</accession>
<evidence type="ECO:0000313" key="1">
    <source>
        <dbReference type="EMBL" id="KAH7519175.1"/>
    </source>
</evidence>
<gene>
    <name evidence="1" type="ORF">FEM48_Zijuj08G0007800</name>
</gene>
<sequence>MFSCFTKANGTNLATSESKISEDSFLKNGAALLEQLIVSFNGKCNPNEQAQECSEALRLPSRQLPILINGFPINGNLSFSLSLSLSLYMDKNDEGNKSFDLKSELRIVTGIAKAVAYLHHGLSRT</sequence>
<organism evidence="1 2">
    <name type="scientific">Ziziphus jujuba var. spinosa</name>
    <dbReference type="NCBI Taxonomy" id="714518"/>
    <lineage>
        <taxon>Eukaryota</taxon>
        <taxon>Viridiplantae</taxon>
        <taxon>Streptophyta</taxon>
        <taxon>Embryophyta</taxon>
        <taxon>Tracheophyta</taxon>
        <taxon>Spermatophyta</taxon>
        <taxon>Magnoliopsida</taxon>
        <taxon>eudicotyledons</taxon>
        <taxon>Gunneridae</taxon>
        <taxon>Pentapetalae</taxon>
        <taxon>rosids</taxon>
        <taxon>fabids</taxon>
        <taxon>Rosales</taxon>
        <taxon>Rhamnaceae</taxon>
        <taxon>Paliureae</taxon>
        <taxon>Ziziphus</taxon>
    </lineage>
</organism>
<name>A0A978UW09_ZIZJJ</name>
<proteinExistence type="predicted"/>